<dbReference type="AlphaFoldDB" id="A0A934WZG4"/>
<protein>
    <submittedName>
        <fullName evidence="1">Uncharacterized protein</fullName>
    </submittedName>
</protein>
<accession>A0A934WZG4</accession>
<dbReference type="EMBL" id="JAEQBW010000006">
    <property type="protein sequence ID" value="MBK6266054.1"/>
    <property type="molecule type" value="Genomic_DNA"/>
</dbReference>
<dbReference type="Proteomes" id="UP000611723">
    <property type="component" value="Unassembled WGS sequence"/>
</dbReference>
<gene>
    <name evidence="1" type="ORF">JKA74_13505</name>
</gene>
<evidence type="ECO:0000313" key="2">
    <source>
        <dbReference type="Proteomes" id="UP000611723"/>
    </source>
</evidence>
<keyword evidence="2" id="KW-1185">Reference proteome</keyword>
<reference evidence="1" key="1">
    <citation type="submission" date="2021-01" db="EMBL/GenBank/DDBJ databases">
        <title>Marivirga aurantiaca sp. nov., isolated from intertidal surface sediments.</title>
        <authorList>
            <person name="Zhang M."/>
        </authorList>
    </citation>
    <scope>NUCLEOTIDE SEQUENCE</scope>
    <source>
        <strain evidence="1">S37H4</strain>
    </source>
</reference>
<proteinExistence type="predicted"/>
<evidence type="ECO:0000313" key="1">
    <source>
        <dbReference type="EMBL" id="MBK6266054.1"/>
    </source>
</evidence>
<organism evidence="1 2">
    <name type="scientific">Marivirga aurantiaca</name>
    <dbReference type="NCBI Taxonomy" id="2802615"/>
    <lineage>
        <taxon>Bacteria</taxon>
        <taxon>Pseudomonadati</taxon>
        <taxon>Bacteroidota</taxon>
        <taxon>Cytophagia</taxon>
        <taxon>Cytophagales</taxon>
        <taxon>Marivirgaceae</taxon>
        <taxon>Marivirga</taxon>
    </lineage>
</organism>
<comment type="caution">
    <text evidence="1">The sequence shown here is derived from an EMBL/GenBank/DDBJ whole genome shotgun (WGS) entry which is preliminary data.</text>
</comment>
<name>A0A934WZG4_9BACT</name>
<sequence>MQSMENLHDIYCTNDINLSCEVCNMAIKIKINEPPSEHKNEILIESATSYLNSKNISLKSYNKAYLCLQEQIEGRTNKPRTEDIVSCMRAFLVQARSSIDLLVCLTKAIVDKKFSDYYPDINKTQLKNEGLKQTFKDLKQTDWFIELNRVRNMLVHKGFDVDTFQTTGSNRQRLVTLHLTKRQVSLLRTPKIDKKYIGTPYDTHGITVEASTIENFNLIKIINGYCKELPLFEERISVLLKDIIDWDKLNKTYCFTYNFKDLSLLKI</sequence>